<comment type="caution">
    <text evidence="1">The sequence shown here is derived from an EMBL/GenBank/DDBJ whole genome shotgun (WGS) entry which is preliminary data.</text>
</comment>
<evidence type="ECO:0000313" key="1">
    <source>
        <dbReference type="EMBL" id="TGJ72317.1"/>
    </source>
</evidence>
<dbReference type="Proteomes" id="UP000297595">
    <property type="component" value="Unassembled WGS sequence"/>
</dbReference>
<accession>A0A7C8KBQ7</accession>
<dbReference type="EMBL" id="SOZJ01000002">
    <property type="protein sequence ID" value="TGJ72317.1"/>
    <property type="molecule type" value="Genomic_DNA"/>
</dbReference>
<reference evidence="1 2" key="1">
    <citation type="submission" date="2019-03" db="EMBL/GenBank/DDBJ databases">
        <title>Nematode-trapping fungi genome.</title>
        <authorList>
            <person name="Vidal-Diez De Ulzurrun G."/>
        </authorList>
    </citation>
    <scope>NUCLEOTIDE SEQUENCE [LARGE SCALE GENOMIC DNA]</scope>
    <source>
        <strain evidence="1 2">TWF154</strain>
    </source>
</reference>
<dbReference type="AlphaFoldDB" id="A0A7C8KBQ7"/>
<evidence type="ECO:0000313" key="2">
    <source>
        <dbReference type="Proteomes" id="UP000297595"/>
    </source>
</evidence>
<proteinExistence type="predicted"/>
<name>A0A7C8KBQ7_ORBOL</name>
<protein>
    <submittedName>
        <fullName evidence="1">Uncharacterized protein</fullName>
    </submittedName>
</protein>
<organism evidence="1 2">
    <name type="scientific">Orbilia oligospora</name>
    <name type="common">Nematode-trapping fungus</name>
    <name type="synonym">Arthrobotrys oligospora</name>
    <dbReference type="NCBI Taxonomy" id="2813651"/>
    <lineage>
        <taxon>Eukaryota</taxon>
        <taxon>Fungi</taxon>
        <taxon>Dikarya</taxon>
        <taxon>Ascomycota</taxon>
        <taxon>Pezizomycotina</taxon>
        <taxon>Orbiliomycetes</taxon>
        <taxon>Orbiliales</taxon>
        <taxon>Orbiliaceae</taxon>
        <taxon>Orbilia</taxon>
    </lineage>
</organism>
<sequence length="82" mass="9131">MVAAAINNGFANWVNFRMALSPGQFERASARDILKFASQKHGYVVLDCLWVHILKIYTSIASGTHNVKVSLLADVLKMSEHK</sequence>
<gene>
    <name evidence="1" type="ORF">EYR41_004219</name>
</gene>